<keyword evidence="1" id="KW-0472">Membrane</keyword>
<proteinExistence type="predicted"/>
<feature type="transmembrane region" description="Helical" evidence="1">
    <location>
        <begin position="177"/>
        <end position="197"/>
    </location>
</feature>
<dbReference type="EMBL" id="BMAO01030002">
    <property type="protein sequence ID" value="GFQ65058.1"/>
    <property type="molecule type" value="Genomic_DNA"/>
</dbReference>
<reference evidence="2" key="1">
    <citation type="submission" date="2020-07" db="EMBL/GenBank/DDBJ databases">
        <title>Multicomponent nature underlies the extraordinary mechanical properties of spider dragline silk.</title>
        <authorList>
            <person name="Kono N."/>
            <person name="Nakamura H."/>
            <person name="Mori M."/>
            <person name="Yoshida Y."/>
            <person name="Ohtoshi R."/>
            <person name="Malay A.D."/>
            <person name="Moran D.A.P."/>
            <person name="Tomita M."/>
            <person name="Numata K."/>
            <person name="Arakawa K."/>
        </authorList>
    </citation>
    <scope>NUCLEOTIDE SEQUENCE</scope>
</reference>
<gene>
    <name evidence="2" type="primary">AVEN_106029_1</name>
    <name evidence="2" type="ORF">TNCT_362171</name>
</gene>
<comment type="caution">
    <text evidence="2">The sequence shown here is derived from an EMBL/GenBank/DDBJ whole genome shotgun (WGS) entry which is preliminary data.</text>
</comment>
<evidence type="ECO:0000256" key="1">
    <source>
        <dbReference type="SAM" id="Phobius"/>
    </source>
</evidence>
<dbReference type="OrthoDB" id="6436003at2759"/>
<feature type="transmembrane region" description="Helical" evidence="1">
    <location>
        <begin position="119"/>
        <end position="136"/>
    </location>
</feature>
<feature type="transmembrane region" description="Helical" evidence="1">
    <location>
        <begin position="53"/>
        <end position="73"/>
    </location>
</feature>
<evidence type="ECO:0000313" key="2">
    <source>
        <dbReference type="EMBL" id="GFQ65058.1"/>
    </source>
</evidence>
<accession>A0A8X6K9D8</accession>
<organism evidence="2 3">
    <name type="scientific">Trichonephila clavata</name>
    <name type="common">Joro spider</name>
    <name type="synonym">Nephila clavata</name>
    <dbReference type="NCBI Taxonomy" id="2740835"/>
    <lineage>
        <taxon>Eukaryota</taxon>
        <taxon>Metazoa</taxon>
        <taxon>Ecdysozoa</taxon>
        <taxon>Arthropoda</taxon>
        <taxon>Chelicerata</taxon>
        <taxon>Arachnida</taxon>
        <taxon>Araneae</taxon>
        <taxon>Araneomorphae</taxon>
        <taxon>Entelegynae</taxon>
        <taxon>Araneoidea</taxon>
        <taxon>Nephilidae</taxon>
        <taxon>Trichonephila</taxon>
    </lineage>
</organism>
<sequence>MGLTFSSLFTDIFCITIRLTLLYKRREILSAMVYLQDAYSRLQPAKFINQRPYMILGLCGSCIIPITFCWFTADLCLPGSERVLKYFVEDTFFGWSAENKWTSCFLLVTVDHLVVNQQYILFEFLLILSWYLLGLLKRTVESFVEMAQQERDLESLFESYIRYSRIIFQCMAMVEEALSLLLLVLYGFMVFSIFTVTTFLMTADLPTLPAMMVVPKLVLFFVMMAGFYITSFQAVAVHEVAIKVKHTIHEVVSMSDSADFGMKSLLLTLATDFPSKIVVTCWGLFSLKRNFLQKTASGMFTYAILLSQLGNQSKH</sequence>
<dbReference type="AlphaFoldDB" id="A0A8X6K9D8"/>
<feature type="transmembrane region" description="Helical" evidence="1">
    <location>
        <begin position="217"/>
        <end position="237"/>
    </location>
</feature>
<name>A0A8X6K9D8_TRICU</name>
<evidence type="ECO:0000313" key="3">
    <source>
        <dbReference type="Proteomes" id="UP000887116"/>
    </source>
</evidence>
<keyword evidence="1" id="KW-0812">Transmembrane</keyword>
<evidence type="ECO:0008006" key="4">
    <source>
        <dbReference type="Google" id="ProtNLM"/>
    </source>
</evidence>
<protein>
    <recommendedName>
        <fullName evidence="4">Gustatory receptor</fullName>
    </recommendedName>
</protein>
<keyword evidence="1" id="KW-1133">Transmembrane helix</keyword>
<keyword evidence="3" id="KW-1185">Reference proteome</keyword>
<feature type="transmembrane region" description="Helical" evidence="1">
    <location>
        <begin position="6"/>
        <end position="23"/>
    </location>
</feature>
<dbReference type="Proteomes" id="UP000887116">
    <property type="component" value="Unassembled WGS sequence"/>
</dbReference>